<proteinExistence type="predicted"/>
<feature type="non-terminal residue" evidence="1">
    <location>
        <position position="1"/>
    </location>
</feature>
<organism evidence="1 2">
    <name type="scientific">Ceratitis capitata</name>
    <name type="common">Mediterranean fruit fly</name>
    <name type="synonym">Tephritis capitata</name>
    <dbReference type="NCBI Taxonomy" id="7213"/>
    <lineage>
        <taxon>Eukaryota</taxon>
        <taxon>Metazoa</taxon>
        <taxon>Ecdysozoa</taxon>
        <taxon>Arthropoda</taxon>
        <taxon>Hexapoda</taxon>
        <taxon>Insecta</taxon>
        <taxon>Pterygota</taxon>
        <taxon>Neoptera</taxon>
        <taxon>Endopterygota</taxon>
        <taxon>Diptera</taxon>
        <taxon>Brachycera</taxon>
        <taxon>Muscomorpha</taxon>
        <taxon>Tephritoidea</taxon>
        <taxon>Tephritidae</taxon>
        <taxon>Ceratitis</taxon>
        <taxon>Ceratitis</taxon>
    </lineage>
</organism>
<evidence type="ECO:0000313" key="1">
    <source>
        <dbReference type="EMBL" id="CAD7005533.1"/>
    </source>
</evidence>
<keyword evidence="2" id="KW-1185">Reference proteome</keyword>
<accession>A0A811V7G5</accession>
<feature type="non-terminal residue" evidence="1">
    <location>
        <position position="57"/>
    </location>
</feature>
<dbReference type="AlphaFoldDB" id="A0A811V7G5"/>
<reference evidence="1" key="1">
    <citation type="submission" date="2020-11" db="EMBL/GenBank/DDBJ databases">
        <authorList>
            <person name="Whitehead M."/>
        </authorList>
    </citation>
    <scope>NUCLEOTIDE SEQUENCE</scope>
    <source>
        <strain evidence="1">EGII</strain>
    </source>
</reference>
<comment type="caution">
    <text evidence="1">The sequence shown here is derived from an EMBL/GenBank/DDBJ whole genome shotgun (WGS) entry which is preliminary data.</text>
</comment>
<name>A0A811V7G5_CERCA</name>
<sequence length="57" mass="6773">MAGHKEPNLPDRPCTYLHCFAYMYSDDFYAIWNAEEEDYDVDDDYIDDVDILSDEDL</sequence>
<dbReference type="Proteomes" id="UP000606786">
    <property type="component" value="Unassembled WGS sequence"/>
</dbReference>
<evidence type="ECO:0000313" key="2">
    <source>
        <dbReference type="Proteomes" id="UP000606786"/>
    </source>
</evidence>
<dbReference type="EMBL" id="CAJHJT010000034">
    <property type="protein sequence ID" value="CAD7005533.1"/>
    <property type="molecule type" value="Genomic_DNA"/>
</dbReference>
<gene>
    <name evidence="1" type="ORF">CCAP1982_LOCUS13893</name>
</gene>
<protein>
    <submittedName>
        <fullName evidence="1">(Mediterranean fruit fly) hypothetical protein</fullName>
    </submittedName>
</protein>